<feature type="domain" description="DUF7918" evidence="2">
    <location>
        <begin position="17"/>
        <end position="228"/>
    </location>
</feature>
<feature type="compositionally biased region" description="Polar residues" evidence="1">
    <location>
        <begin position="292"/>
        <end position="310"/>
    </location>
</feature>
<dbReference type="GeneID" id="19143844"/>
<dbReference type="RefSeq" id="XP_007717246.1">
    <property type="nucleotide sequence ID" value="XM_007719056.1"/>
</dbReference>
<dbReference type="EMBL" id="KI964813">
    <property type="protein sequence ID" value="EUC28449.1"/>
    <property type="molecule type" value="Genomic_DNA"/>
</dbReference>
<organism evidence="3 4">
    <name type="scientific">Cochliobolus carbonum (strain 26-R-13)</name>
    <name type="common">Maize leaf spot fungus</name>
    <name type="synonym">Bipolaris zeicola</name>
    <dbReference type="NCBI Taxonomy" id="930089"/>
    <lineage>
        <taxon>Eukaryota</taxon>
        <taxon>Fungi</taxon>
        <taxon>Dikarya</taxon>
        <taxon>Ascomycota</taxon>
        <taxon>Pezizomycotina</taxon>
        <taxon>Dothideomycetes</taxon>
        <taxon>Pleosporomycetidae</taxon>
        <taxon>Pleosporales</taxon>
        <taxon>Pleosporineae</taxon>
        <taxon>Pleosporaceae</taxon>
        <taxon>Bipolaris</taxon>
    </lineage>
</organism>
<dbReference type="PANTHER" id="PTHR36223:SF1">
    <property type="entry name" value="TRANSCRIPTION ELONGATION FACTOR EAF N-TERMINAL DOMAIN-CONTAINING PROTEIN"/>
    <property type="match status" value="1"/>
</dbReference>
<dbReference type="AlphaFoldDB" id="W6Y0C6"/>
<reference evidence="3 4" key="1">
    <citation type="journal article" date="2013" name="PLoS Genet.">
        <title>Comparative genome structure, secondary metabolite, and effector coding capacity across Cochliobolus pathogens.</title>
        <authorList>
            <person name="Condon B.J."/>
            <person name="Leng Y."/>
            <person name="Wu D."/>
            <person name="Bushley K.E."/>
            <person name="Ohm R.A."/>
            <person name="Otillar R."/>
            <person name="Martin J."/>
            <person name="Schackwitz W."/>
            <person name="Grimwood J."/>
            <person name="MohdZainudin N."/>
            <person name="Xue C."/>
            <person name="Wang R."/>
            <person name="Manning V.A."/>
            <person name="Dhillon B."/>
            <person name="Tu Z.J."/>
            <person name="Steffenson B.J."/>
            <person name="Salamov A."/>
            <person name="Sun H."/>
            <person name="Lowry S."/>
            <person name="LaButti K."/>
            <person name="Han J."/>
            <person name="Copeland A."/>
            <person name="Lindquist E."/>
            <person name="Barry K."/>
            <person name="Schmutz J."/>
            <person name="Baker S.E."/>
            <person name="Ciuffetti L.M."/>
            <person name="Grigoriev I.V."/>
            <person name="Zhong S."/>
            <person name="Turgeon B.G."/>
        </authorList>
    </citation>
    <scope>NUCLEOTIDE SEQUENCE [LARGE SCALE GENOMIC DNA]</scope>
    <source>
        <strain evidence="3 4">26-R-13</strain>
    </source>
</reference>
<evidence type="ECO:0000256" key="1">
    <source>
        <dbReference type="SAM" id="MobiDB-lite"/>
    </source>
</evidence>
<dbReference type="HOGENOM" id="CLU_595778_0_0_1"/>
<accession>W6Y0C6</accession>
<evidence type="ECO:0000313" key="3">
    <source>
        <dbReference type="EMBL" id="EUC28449.1"/>
    </source>
</evidence>
<feature type="region of interest" description="Disordered" evidence="1">
    <location>
        <begin position="398"/>
        <end position="459"/>
    </location>
</feature>
<dbReference type="Proteomes" id="UP000053841">
    <property type="component" value="Unassembled WGS sequence"/>
</dbReference>
<dbReference type="InterPro" id="IPR057678">
    <property type="entry name" value="DUF7918"/>
</dbReference>
<dbReference type="eggNOG" id="ENOG502STT7">
    <property type="taxonomic scope" value="Eukaryota"/>
</dbReference>
<dbReference type="Pfam" id="PF25534">
    <property type="entry name" value="DUF7918"/>
    <property type="match status" value="1"/>
</dbReference>
<name>W6Y0C6_COCC2</name>
<keyword evidence="4" id="KW-1185">Reference proteome</keyword>
<dbReference type="STRING" id="930089.W6Y0C6"/>
<evidence type="ECO:0000259" key="2">
    <source>
        <dbReference type="Pfam" id="PF25534"/>
    </source>
</evidence>
<feature type="region of interest" description="Disordered" evidence="1">
    <location>
        <begin position="292"/>
        <end position="329"/>
    </location>
</feature>
<dbReference type="KEGG" id="bze:COCCADRAFT_109110"/>
<dbReference type="OrthoDB" id="436496at2759"/>
<sequence>MHHCSVDITLHSQLDIEKLPEYHPDPRDDHGITRFMPKPFESKTSTCSVFVPALPGTAFWISYAVSPPVPDEHYFFFKLYIDGAHIVSWSTGKAEGWRGKTMFGLFESPEDAEGVKRIEKRVLCFAPPRENDTHRIGMVDILDETACVEIRVHRAHARKRIQRQVEMYEDTQHAKEGRRINLVNAGRAGPEHPKRFYKFALVDPVDRPFATFRYYYRTRDQLRDLGVLRSEHNGVGEKNDLLVIEPNDASIRSISTDQETYSSVNSGLQNDFGVDKRETNTTKNWNTISNRDTSAATARSSGKVTSQWQPRTYIPHGTPGPNVKELDEQSNEQALQMDNFMPEPPSSYRLSIPPSIKLEPTKPTIRPLPSLPQRNVSPVHPIYYPNPVYAMGGRTMRTPSPVKPAGEEISTSSSKKCTGRGRMASSLMSAIASVWKHRSPRTPRAAESTNNMEGSPGLQ</sequence>
<protein>
    <recommendedName>
        <fullName evidence="2">DUF7918 domain-containing protein</fullName>
    </recommendedName>
</protein>
<feature type="compositionally biased region" description="Polar residues" evidence="1">
    <location>
        <begin position="447"/>
        <end position="459"/>
    </location>
</feature>
<gene>
    <name evidence="3" type="ORF">COCCADRAFT_109110</name>
</gene>
<evidence type="ECO:0000313" key="4">
    <source>
        <dbReference type="Proteomes" id="UP000053841"/>
    </source>
</evidence>
<proteinExistence type="predicted"/>
<dbReference type="PANTHER" id="PTHR36223">
    <property type="entry name" value="BETA-LACTAMASE-TYPE TRANSPEPTIDASE FOLD DOMAIN CONTAINING PROTEIN"/>
    <property type="match status" value="1"/>
</dbReference>